<dbReference type="EMBL" id="KN847482">
    <property type="protein sequence ID" value="KIX00637.1"/>
    <property type="molecule type" value="Genomic_DNA"/>
</dbReference>
<feature type="compositionally biased region" description="Basic residues" evidence="1">
    <location>
        <begin position="137"/>
        <end position="151"/>
    </location>
</feature>
<dbReference type="RefSeq" id="XP_013267773.1">
    <property type="nucleotide sequence ID" value="XM_013412319.1"/>
</dbReference>
<reference evidence="2 3" key="1">
    <citation type="submission" date="2015-01" db="EMBL/GenBank/DDBJ databases">
        <title>The Genome Sequence of Rhinocladiella mackenzie CBS 650.93.</title>
        <authorList>
            <consortium name="The Broad Institute Genomics Platform"/>
            <person name="Cuomo C."/>
            <person name="de Hoog S."/>
            <person name="Gorbushina A."/>
            <person name="Stielow B."/>
            <person name="Teixiera M."/>
            <person name="Abouelleil A."/>
            <person name="Chapman S.B."/>
            <person name="Priest M."/>
            <person name="Young S.K."/>
            <person name="Wortman J."/>
            <person name="Nusbaum C."/>
            <person name="Birren B."/>
        </authorList>
    </citation>
    <scope>NUCLEOTIDE SEQUENCE [LARGE SCALE GENOMIC DNA]</scope>
    <source>
        <strain evidence="2 3">CBS 650.93</strain>
    </source>
</reference>
<organism evidence="2 3">
    <name type="scientific">Rhinocladiella mackenziei CBS 650.93</name>
    <dbReference type="NCBI Taxonomy" id="1442369"/>
    <lineage>
        <taxon>Eukaryota</taxon>
        <taxon>Fungi</taxon>
        <taxon>Dikarya</taxon>
        <taxon>Ascomycota</taxon>
        <taxon>Pezizomycotina</taxon>
        <taxon>Eurotiomycetes</taxon>
        <taxon>Chaetothyriomycetidae</taxon>
        <taxon>Chaetothyriales</taxon>
        <taxon>Herpotrichiellaceae</taxon>
        <taxon>Rhinocladiella</taxon>
    </lineage>
</organism>
<dbReference type="Proteomes" id="UP000053617">
    <property type="component" value="Unassembled WGS sequence"/>
</dbReference>
<proteinExistence type="predicted"/>
<evidence type="ECO:0000313" key="2">
    <source>
        <dbReference type="EMBL" id="KIX00637.1"/>
    </source>
</evidence>
<sequence length="151" mass="17218">MINPTLIIENQKSDPIFAGLLHSKSFFWLATGPSLHGEWEPGWNDVDLVEERSLTDSAEPRGDRRQEVVFVGEHPDVNGLTAELNKWEKVMKSSDDKMLVSDRLAKVFEDGFEDWPELVHGEEDEEGYGHNHDRGASHHQHQHAQRKIAAK</sequence>
<dbReference type="HOGENOM" id="CLU_1732494_0_0_1"/>
<dbReference type="OrthoDB" id="272672at2759"/>
<dbReference type="GeneID" id="25297773"/>
<dbReference type="STRING" id="1442369.A0A0D2FF47"/>
<name>A0A0D2FF47_9EURO</name>
<evidence type="ECO:0000256" key="1">
    <source>
        <dbReference type="SAM" id="MobiDB-lite"/>
    </source>
</evidence>
<keyword evidence="3" id="KW-1185">Reference proteome</keyword>
<dbReference type="AlphaFoldDB" id="A0A0D2FF47"/>
<protein>
    <submittedName>
        <fullName evidence="2">Rhinocladiella mackenziei CBS 650.93 unplaced genomic scaffold supercont1.8, whole genome shotgun sequence</fullName>
    </submittedName>
</protein>
<dbReference type="VEuPathDB" id="FungiDB:Z518_09702"/>
<accession>A0A0D2FF47</accession>
<evidence type="ECO:0000313" key="3">
    <source>
        <dbReference type="Proteomes" id="UP000053617"/>
    </source>
</evidence>
<feature type="region of interest" description="Disordered" evidence="1">
    <location>
        <begin position="117"/>
        <end position="151"/>
    </location>
</feature>
<gene>
    <name evidence="2" type="ORF">Z518_09702</name>
</gene>
<feature type="compositionally biased region" description="Basic and acidic residues" evidence="1">
    <location>
        <begin position="117"/>
        <end position="136"/>
    </location>
</feature>